<keyword evidence="2" id="KW-1185">Reference proteome</keyword>
<comment type="caution">
    <text evidence="1">The sequence shown here is derived from an EMBL/GenBank/DDBJ whole genome shotgun (WGS) entry which is preliminary data.</text>
</comment>
<dbReference type="EMBL" id="JBHSOF010000004">
    <property type="protein sequence ID" value="MFC5662404.1"/>
    <property type="molecule type" value="Genomic_DNA"/>
</dbReference>
<evidence type="ECO:0000313" key="2">
    <source>
        <dbReference type="Proteomes" id="UP001595975"/>
    </source>
</evidence>
<name>A0ABW0X0B8_9ACTN</name>
<dbReference type="Proteomes" id="UP001595975">
    <property type="component" value="Unassembled WGS sequence"/>
</dbReference>
<accession>A0ABW0X0B8</accession>
<protein>
    <submittedName>
        <fullName evidence="1">Uncharacterized protein</fullName>
    </submittedName>
</protein>
<organism evidence="1 2">
    <name type="scientific">Kitasatospora misakiensis</name>
    <dbReference type="NCBI Taxonomy" id="67330"/>
    <lineage>
        <taxon>Bacteria</taxon>
        <taxon>Bacillati</taxon>
        <taxon>Actinomycetota</taxon>
        <taxon>Actinomycetes</taxon>
        <taxon>Kitasatosporales</taxon>
        <taxon>Streptomycetaceae</taxon>
        <taxon>Kitasatospora</taxon>
    </lineage>
</organism>
<reference evidence="2" key="1">
    <citation type="journal article" date="2019" name="Int. J. Syst. Evol. Microbiol.">
        <title>The Global Catalogue of Microorganisms (GCM) 10K type strain sequencing project: providing services to taxonomists for standard genome sequencing and annotation.</title>
        <authorList>
            <consortium name="The Broad Institute Genomics Platform"/>
            <consortium name="The Broad Institute Genome Sequencing Center for Infectious Disease"/>
            <person name="Wu L."/>
            <person name="Ma J."/>
        </authorList>
    </citation>
    <scope>NUCLEOTIDE SEQUENCE [LARGE SCALE GENOMIC DNA]</scope>
    <source>
        <strain evidence="2">CGMCC 4.1437</strain>
    </source>
</reference>
<evidence type="ECO:0000313" key="1">
    <source>
        <dbReference type="EMBL" id="MFC5662404.1"/>
    </source>
</evidence>
<dbReference type="RefSeq" id="WP_380224016.1">
    <property type="nucleotide sequence ID" value="NZ_JBHSOF010000004.1"/>
</dbReference>
<gene>
    <name evidence="1" type="ORF">ACFP3U_05345</name>
</gene>
<sequence length="75" mass="7883">MGSMMNKATEELRREAAGVFEDLVAVLAAIEVKLPSAAVDWRSVCTSGVVLIDLGAASPVEVAKLVEALRRGARS</sequence>
<proteinExistence type="predicted"/>